<dbReference type="Pfam" id="PF00505">
    <property type="entry name" value="HMG_box"/>
    <property type="match status" value="1"/>
</dbReference>
<evidence type="ECO:0000313" key="3">
    <source>
        <dbReference type="EMBL" id="QHU13657.1"/>
    </source>
</evidence>
<proteinExistence type="predicted"/>
<organism evidence="3">
    <name type="scientific">viral metagenome</name>
    <dbReference type="NCBI Taxonomy" id="1070528"/>
    <lineage>
        <taxon>unclassified sequences</taxon>
        <taxon>metagenomes</taxon>
        <taxon>organismal metagenomes</taxon>
    </lineage>
</organism>
<dbReference type="EMBL" id="MN740823">
    <property type="protein sequence ID" value="QHU13657.1"/>
    <property type="molecule type" value="Genomic_DNA"/>
</dbReference>
<dbReference type="Gene3D" id="1.10.30.10">
    <property type="entry name" value="High mobility group box domain"/>
    <property type="match status" value="1"/>
</dbReference>
<dbReference type="PROSITE" id="PS50118">
    <property type="entry name" value="HMG_BOX_2"/>
    <property type="match status" value="1"/>
</dbReference>
<name>A0A6C0KAD2_9ZZZZ</name>
<dbReference type="AlphaFoldDB" id="A0A6C0KAD2"/>
<evidence type="ECO:0000256" key="1">
    <source>
        <dbReference type="SAM" id="MobiDB-lite"/>
    </source>
</evidence>
<reference evidence="3" key="1">
    <citation type="journal article" date="2020" name="Nature">
        <title>Giant virus diversity and host interactions through global metagenomics.</title>
        <authorList>
            <person name="Schulz F."/>
            <person name="Roux S."/>
            <person name="Paez-Espino D."/>
            <person name="Jungbluth S."/>
            <person name="Walsh D.A."/>
            <person name="Denef V.J."/>
            <person name="McMahon K.D."/>
            <person name="Konstantinidis K.T."/>
            <person name="Eloe-Fadrosh E.A."/>
            <person name="Kyrpides N.C."/>
            <person name="Woyke T."/>
        </authorList>
    </citation>
    <scope>NUCLEOTIDE SEQUENCE</scope>
    <source>
        <strain evidence="3">GVMAG-S-1101178-73</strain>
    </source>
</reference>
<dbReference type="InterPro" id="IPR009071">
    <property type="entry name" value="HMG_box_dom"/>
</dbReference>
<accession>A0A6C0KAD2</accession>
<dbReference type="InterPro" id="IPR036910">
    <property type="entry name" value="HMG_box_dom_sf"/>
</dbReference>
<protein>
    <recommendedName>
        <fullName evidence="2">HMG box domain-containing protein</fullName>
    </recommendedName>
</protein>
<evidence type="ECO:0000259" key="2">
    <source>
        <dbReference type="PROSITE" id="PS50118"/>
    </source>
</evidence>
<feature type="compositionally biased region" description="Low complexity" evidence="1">
    <location>
        <begin position="203"/>
        <end position="216"/>
    </location>
</feature>
<sequence>MSVATAATASFAVLIKEAMVNMPDSLNTKKEIDEYYKKVMKEINDKMKEDKKALKKAEPKEPKEPKKRVKKTKPAEVDEDGNEIVKVKKPLNKYQMFIQQQRPKVKEDYPELSGEEIFTKIAELWKQHKEGADNKSDEKEIKKIDSDSEDIKKIDEEIKKIDSDDDKASDANASESGNESEAEDAGEADDADDAEPVADEDVAVVATTTPAPVVVPAEDKKAKPTEGKAPRKALSTKPAKSAKK</sequence>
<feature type="region of interest" description="Disordered" evidence="1">
    <location>
        <begin position="129"/>
        <end position="244"/>
    </location>
</feature>
<feature type="domain" description="HMG box" evidence="2">
    <location>
        <begin position="87"/>
        <end position="162"/>
    </location>
</feature>
<dbReference type="SUPFAM" id="SSF47095">
    <property type="entry name" value="HMG-box"/>
    <property type="match status" value="1"/>
</dbReference>
<feature type="compositionally biased region" description="Basic and acidic residues" evidence="1">
    <location>
        <begin position="217"/>
        <end position="229"/>
    </location>
</feature>
<feature type="region of interest" description="Disordered" evidence="1">
    <location>
        <begin position="48"/>
        <end position="81"/>
    </location>
</feature>
<feature type="compositionally biased region" description="Basic and acidic residues" evidence="1">
    <location>
        <begin position="129"/>
        <end position="169"/>
    </location>
</feature>
<feature type="compositionally biased region" description="Basic and acidic residues" evidence="1">
    <location>
        <begin position="48"/>
        <end position="64"/>
    </location>
</feature>
<feature type="compositionally biased region" description="Acidic residues" evidence="1">
    <location>
        <begin position="178"/>
        <end position="202"/>
    </location>
</feature>